<dbReference type="Proteomes" id="UP001153332">
    <property type="component" value="Unassembled WGS sequence"/>
</dbReference>
<keyword evidence="2" id="KW-1185">Reference proteome</keyword>
<evidence type="ECO:0000313" key="1">
    <source>
        <dbReference type="EMBL" id="KAJ8131989.1"/>
    </source>
</evidence>
<gene>
    <name evidence="1" type="ORF">O1611_g1632</name>
</gene>
<reference evidence="1" key="1">
    <citation type="submission" date="2022-12" db="EMBL/GenBank/DDBJ databases">
        <title>Genome Sequence of Lasiodiplodia mahajangana.</title>
        <authorList>
            <person name="Buettner E."/>
        </authorList>
    </citation>
    <scope>NUCLEOTIDE SEQUENCE</scope>
    <source>
        <strain evidence="1">VT137</strain>
    </source>
</reference>
<dbReference type="EMBL" id="JAPUUL010000195">
    <property type="protein sequence ID" value="KAJ8131989.1"/>
    <property type="molecule type" value="Genomic_DNA"/>
</dbReference>
<protein>
    <submittedName>
        <fullName evidence="1">Uncharacterized protein</fullName>
    </submittedName>
</protein>
<proteinExistence type="predicted"/>
<comment type="caution">
    <text evidence="1">The sequence shown here is derived from an EMBL/GenBank/DDBJ whole genome shotgun (WGS) entry which is preliminary data.</text>
</comment>
<sequence length="519" mass="56262">MVPPKPVNGALIPATASQSSSPHPTCEDAQDGQASVQAITGQPPAARAQPRAFDTSAVLTPQTTLPGGHSSTTQKMLFSDLYKSTKLPLSRLRQHSQQQQPIPVSREYDPDLVSKDKAKQREAVRRFLAERIRNDWVFNWPPVSIVEDVKKQDQDSNEEIESSSVQQPVISEARKTDEAAPGADDDGYHCDDNEEDEDDDVASVYSTVSDNPVHFCPRAEWLSDLSDDENDELASPLAYRFETPDAVGSTVKAIELARSAKRRRAARAEMEWNHGLACFTARRDAWTGAKTVRVRPKPAESTPTSPTTRRLSFWRLSSSSSPSSPTDSPTGSTVGAAPLSPSGTRTSGDTTALSSVDSEPKELKAKQNSSQYPVQILLPIPPPLLPPANPMRASITPASYAAIYDKIIVHALTPACPINLADVLRSCVVGWKRDGEWPPRPVEVPAVAAVRKKKRKDSNTEKRASIGRRLSFNLLGRRLSGGSDPNSAPASPATKQDDAGAARGMKKSLQRVLGLGQDT</sequence>
<name>A0ACC2JWT6_9PEZI</name>
<accession>A0ACC2JWT6</accession>
<organism evidence="1 2">
    <name type="scientific">Lasiodiplodia mahajangana</name>
    <dbReference type="NCBI Taxonomy" id="1108764"/>
    <lineage>
        <taxon>Eukaryota</taxon>
        <taxon>Fungi</taxon>
        <taxon>Dikarya</taxon>
        <taxon>Ascomycota</taxon>
        <taxon>Pezizomycotina</taxon>
        <taxon>Dothideomycetes</taxon>
        <taxon>Dothideomycetes incertae sedis</taxon>
        <taxon>Botryosphaeriales</taxon>
        <taxon>Botryosphaeriaceae</taxon>
        <taxon>Lasiodiplodia</taxon>
    </lineage>
</organism>
<evidence type="ECO:0000313" key="2">
    <source>
        <dbReference type="Proteomes" id="UP001153332"/>
    </source>
</evidence>